<accession>A0A814KN67</accession>
<evidence type="ECO:0000313" key="15">
    <source>
        <dbReference type="EMBL" id="CAF1053095.1"/>
    </source>
</evidence>
<evidence type="ECO:0000256" key="7">
    <source>
        <dbReference type="ARBA" id="ARBA00022692"/>
    </source>
</evidence>
<evidence type="ECO:0000259" key="13">
    <source>
        <dbReference type="Pfam" id="PF02434"/>
    </source>
</evidence>
<comment type="subcellular location">
    <subcellularLocation>
        <location evidence="1">Membrane</location>
        <topology evidence="1">Single-pass type II membrane protein</topology>
    </subcellularLocation>
</comment>
<keyword evidence="10 12" id="KW-1133">Transmembrane helix</keyword>
<evidence type="ECO:0000256" key="12">
    <source>
        <dbReference type="SAM" id="Phobius"/>
    </source>
</evidence>
<comment type="pathway">
    <text evidence="2">Protein modification; protein glycosylation.</text>
</comment>
<dbReference type="GO" id="GO:0016020">
    <property type="term" value="C:membrane"/>
    <property type="evidence" value="ECO:0007669"/>
    <property type="project" value="UniProtKB-SubCell"/>
</dbReference>
<keyword evidence="6" id="KW-0808">Transferase</keyword>
<evidence type="ECO:0000256" key="6">
    <source>
        <dbReference type="ARBA" id="ARBA00022679"/>
    </source>
</evidence>
<dbReference type="PANTHER" id="PTHR23033:SF47">
    <property type="entry name" value="APPLE DOMAIN-CONTAINING PROTEIN-RELATED"/>
    <property type="match status" value="1"/>
</dbReference>
<evidence type="ECO:0000256" key="2">
    <source>
        <dbReference type="ARBA" id="ARBA00004922"/>
    </source>
</evidence>
<feature type="transmembrane region" description="Helical" evidence="12">
    <location>
        <begin position="15"/>
        <end position="35"/>
    </location>
</feature>
<dbReference type="EMBL" id="CAJNOL010000413">
    <property type="protein sequence ID" value="CAF1053095.1"/>
    <property type="molecule type" value="Genomic_DNA"/>
</dbReference>
<keyword evidence="16" id="KW-1185">Reference proteome</keyword>
<dbReference type="Gene3D" id="3.90.550.50">
    <property type="match status" value="1"/>
</dbReference>
<keyword evidence="5" id="KW-0328">Glycosyltransferase</keyword>
<evidence type="ECO:0000256" key="10">
    <source>
        <dbReference type="ARBA" id="ARBA00022989"/>
    </source>
</evidence>
<evidence type="ECO:0000313" key="16">
    <source>
        <dbReference type="Proteomes" id="UP000663870"/>
    </source>
</evidence>
<evidence type="ECO:0000256" key="1">
    <source>
        <dbReference type="ARBA" id="ARBA00004606"/>
    </source>
</evidence>
<name>A0A814KN67_9BILA</name>
<dbReference type="Proteomes" id="UP000663870">
    <property type="component" value="Unassembled WGS sequence"/>
</dbReference>
<evidence type="ECO:0000256" key="5">
    <source>
        <dbReference type="ARBA" id="ARBA00022676"/>
    </source>
</evidence>
<evidence type="ECO:0000256" key="4">
    <source>
        <dbReference type="ARBA" id="ARBA00012557"/>
    </source>
</evidence>
<proteinExistence type="inferred from homology"/>
<dbReference type="InterPro" id="IPR003378">
    <property type="entry name" value="Fringe-like_glycosylTrfase"/>
</dbReference>
<keyword evidence="7 12" id="KW-0812">Transmembrane</keyword>
<gene>
    <name evidence="15" type="ORF">JXQ802_LOCUS16762</name>
    <name evidence="14" type="ORF">PYM288_LOCUS6068</name>
</gene>
<dbReference type="EC" id="2.4.1.122" evidence="4"/>
<sequence length="424" mass="48836">MIVTQDVKPTLKKKCFLTTCFIILIFASFLIGLSMNVSRQTTTQFFLKLAQAPLVERLLNDSQINATLNTIPIVRHPQSRTPFENFVCDKTNINRFPVSSTTPSTDSFDIYRKTTLEKYCNMVPIPRRNYIKPKTYTEDEVVFVIFTSSKFFHTRATATRDTWLSRITNYYFLSATSYPYLPVTVIAGAGEDKLSNMKKLFYGLQIIYQQQMNLSISQRQKWFYIAGCDTLIFPHHLLKRLDGLDYTKPIRVGGHWGTCDCLGPNGTKIPGEFPSGGAGFFFSMKLLEIMQPHLTNYVENVWPRGNVASDVALACLAEQLGVRLTKQVGFWAHAPAFTLAENGRERFHREPEPNDFHYVGPDEMYALDEFYVNQHMDRLINDENWDELIRVTRRFVSSHYELLRKKRRECTLPVIGEEVKLPTG</sequence>
<evidence type="ECO:0000256" key="3">
    <source>
        <dbReference type="ARBA" id="ARBA00006462"/>
    </source>
</evidence>
<organism evidence="15 16">
    <name type="scientific">Rotaria sordida</name>
    <dbReference type="NCBI Taxonomy" id="392033"/>
    <lineage>
        <taxon>Eukaryota</taxon>
        <taxon>Metazoa</taxon>
        <taxon>Spiralia</taxon>
        <taxon>Gnathifera</taxon>
        <taxon>Rotifera</taxon>
        <taxon>Eurotatoria</taxon>
        <taxon>Bdelloidea</taxon>
        <taxon>Philodinida</taxon>
        <taxon>Philodinidae</taxon>
        <taxon>Rotaria</taxon>
    </lineage>
</organism>
<dbReference type="GO" id="GO:0016263">
    <property type="term" value="F:glycoprotein-N-acetylgalactosamine 3-beta-galactosyltransferase activity"/>
    <property type="evidence" value="ECO:0007669"/>
    <property type="project" value="UniProtKB-EC"/>
</dbReference>
<evidence type="ECO:0000256" key="11">
    <source>
        <dbReference type="ARBA" id="ARBA00023136"/>
    </source>
</evidence>
<evidence type="ECO:0000256" key="9">
    <source>
        <dbReference type="ARBA" id="ARBA00022968"/>
    </source>
</evidence>
<evidence type="ECO:0000256" key="8">
    <source>
        <dbReference type="ARBA" id="ARBA00022741"/>
    </source>
</evidence>
<dbReference type="Proteomes" id="UP000663854">
    <property type="component" value="Unassembled WGS sequence"/>
</dbReference>
<comment type="caution">
    <text evidence="15">The sequence shown here is derived from an EMBL/GenBank/DDBJ whole genome shotgun (WGS) entry which is preliminary data.</text>
</comment>
<evidence type="ECO:0000313" key="14">
    <source>
        <dbReference type="EMBL" id="CAF0830735.1"/>
    </source>
</evidence>
<protein>
    <recommendedName>
        <fullName evidence="4">N-acetylgalactosaminide beta-1,3-galactosyltransferase</fullName>
        <ecNumber evidence="4">2.4.1.122</ecNumber>
    </recommendedName>
</protein>
<dbReference type="Pfam" id="PF02434">
    <property type="entry name" value="Fringe"/>
    <property type="match status" value="1"/>
</dbReference>
<dbReference type="GO" id="GO:0000166">
    <property type="term" value="F:nucleotide binding"/>
    <property type="evidence" value="ECO:0007669"/>
    <property type="project" value="UniProtKB-KW"/>
</dbReference>
<feature type="domain" description="Fringe-like glycosyltransferase" evidence="13">
    <location>
        <begin position="136"/>
        <end position="337"/>
    </location>
</feature>
<dbReference type="PANTHER" id="PTHR23033">
    <property type="entry name" value="BETA1,3-GALACTOSYLTRANSFERASE"/>
    <property type="match status" value="1"/>
</dbReference>
<keyword evidence="9" id="KW-0735">Signal-anchor</keyword>
<reference evidence="15" key="1">
    <citation type="submission" date="2021-02" db="EMBL/GenBank/DDBJ databases">
        <authorList>
            <person name="Nowell W R."/>
        </authorList>
    </citation>
    <scope>NUCLEOTIDE SEQUENCE</scope>
</reference>
<dbReference type="InterPro" id="IPR026050">
    <property type="entry name" value="C1GALT1/C1GALT1_chp1"/>
</dbReference>
<keyword evidence="11 12" id="KW-0472">Membrane</keyword>
<comment type="similarity">
    <text evidence="3">Belongs to the glycosyltransferase 31 family. Beta3-Gal-T subfamily.</text>
</comment>
<keyword evidence="8" id="KW-0547">Nucleotide-binding</keyword>
<dbReference type="EMBL" id="CAJNOH010000066">
    <property type="protein sequence ID" value="CAF0830735.1"/>
    <property type="molecule type" value="Genomic_DNA"/>
</dbReference>
<dbReference type="AlphaFoldDB" id="A0A814KN67"/>